<reference evidence="1" key="2">
    <citation type="journal article" date="2015" name="Data Brief">
        <title>Shoot transcriptome of the giant reed, Arundo donax.</title>
        <authorList>
            <person name="Barrero R.A."/>
            <person name="Guerrero F.D."/>
            <person name="Moolhuijzen P."/>
            <person name="Goolsby J.A."/>
            <person name="Tidwell J."/>
            <person name="Bellgard S.E."/>
            <person name="Bellgard M.I."/>
        </authorList>
    </citation>
    <scope>NUCLEOTIDE SEQUENCE</scope>
    <source>
        <tissue evidence="1">Shoot tissue taken approximately 20 cm above the soil surface</tissue>
    </source>
</reference>
<reference evidence="1" key="1">
    <citation type="submission" date="2014-09" db="EMBL/GenBank/DDBJ databases">
        <authorList>
            <person name="Magalhaes I.L.F."/>
            <person name="Oliveira U."/>
            <person name="Santos F.R."/>
            <person name="Vidigal T.H.D.A."/>
            <person name="Brescovit A.D."/>
            <person name="Santos A.J."/>
        </authorList>
    </citation>
    <scope>NUCLEOTIDE SEQUENCE</scope>
    <source>
        <tissue evidence="1">Shoot tissue taken approximately 20 cm above the soil surface</tissue>
    </source>
</reference>
<organism evidence="1">
    <name type="scientific">Arundo donax</name>
    <name type="common">Giant reed</name>
    <name type="synonym">Donax arundinaceus</name>
    <dbReference type="NCBI Taxonomy" id="35708"/>
    <lineage>
        <taxon>Eukaryota</taxon>
        <taxon>Viridiplantae</taxon>
        <taxon>Streptophyta</taxon>
        <taxon>Embryophyta</taxon>
        <taxon>Tracheophyta</taxon>
        <taxon>Spermatophyta</taxon>
        <taxon>Magnoliopsida</taxon>
        <taxon>Liliopsida</taxon>
        <taxon>Poales</taxon>
        <taxon>Poaceae</taxon>
        <taxon>PACMAD clade</taxon>
        <taxon>Arundinoideae</taxon>
        <taxon>Arundineae</taxon>
        <taxon>Arundo</taxon>
    </lineage>
</organism>
<sequence length="46" mass="5259">MTTGASPLKGGRELSKLFVLNHCTCHPFREVFRRKSKYLSDLFSLS</sequence>
<evidence type="ECO:0000313" key="1">
    <source>
        <dbReference type="EMBL" id="JAD68615.1"/>
    </source>
</evidence>
<protein>
    <submittedName>
        <fullName evidence="1">Uncharacterized protein</fullName>
    </submittedName>
</protein>
<accession>A0A0A9C5H0</accession>
<proteinExistence type="predicted"/>
<name>A0A0A9C5H0_ARUDO</name>
<dbReference type="AlphaFoldDB" id="A0A0A9C5H0"/>
<dbReference type="EMBL" id="GBRH01229280">
    <property type="protein sequence ID" value="JAD68615.1"/>
    <property type="molecule type" value="Transcribed_RNA"/>
</dbReference>